<evidence type="ECO:0000256" key="1">
    <source>
        <dbReference type="SAM" id="MobiDB-lite"/>
    </source>
</evidence>
<feature type="compositionally biased region" description="Basic and acidic residues" evidence="1">
    <location>
        <begin position="62"/>
        <end position="72"/>
    </location>
</feature>
<dbReference type="SUPFAM" id="SSF52402">
    <property type="entry name" value="Adenine nucleotide alpha hydrolases-like"/>
    <property type="match status" value="1"/>
</dbReference>
<proteinExistence type="predicted"/>
<organism evidence="3 4">
    <name type="scientific">Exophiala bonariae</name>
    <dbReference type="NCBI Taxonomy" id="1690606"/>
    <lineage>
        <taxon>Eukaryota</taxon>
        <taxon>Fungi</taxon>
        <taxon>Dikarya</taxon>
        <taxon>Ascomycota</taxon>
        <taxon>Pezizomycotina</taxon>
        <taxon>Eurotiomycetes</taxon>
        <taxon>Chaetothyriomycetidae</taxon>
        <taxon>Chaetothyriales</taxon>
        <taxon>Herpotrichiellaceae</taxon>
        <taxon>Exophiala</taxon>
    </lineage>
</organism>
<keyword evidence="4" id="KW-1185">Reference proteome</keyword>
<feature type="region of interest" description="Disordered" evidence="1">
    <location>
        <begin position="440"/>
        <end position="474"/>
    </location>
</feature>
<dbReference type="InterPro" id="IPR006016">
    <property type="entry name" value="UspA"/>
</dbReference>
<dbReference type="AlphaFoldDB" id="A0AAV9NIA7"/>
<dbReference type="Proteomes" id="UP001358417">
    <property type="component" value="Unassembled WGS sequence"/>
</dbReference>
<dbReference type="InterPro" id="IPR014729">
    <property type="entry name" value="Rossmann-like_a/b/a_fold"/>
</dbReference>
<dbReference type="PANTHER" id="PTHR47815:SF1">
    <property type="entry name" value="UNIVERSAL STRESS PROTEIN A FAMILY PROTEIN C25B2.10"/>
    <property type="match status" value="1"/>
</dbReference>
<dbReference type="Pfam" id="PF00582">
    <property type="entry name" value="Usp"/>
    <property type="match status" value="1"/>
</dbReference>
<dbReference type="GeneID" id="89980767"/>
<feature type="domain" description="UspA" evidence="2">
    <location>
        <begin position="130"/>
        <end position="268"/>
    </location>
</feature>
<feature type="region of interest" description="Disordered" evidence="1">
    <location>
        <begin position="1"/>
        <end position="95"/>
    </location>
</feature>
<accession>A0AAV9NIA7</accession>
<dbReference type="Gene3D" id="3.40.50.620">
    <property type="entry name" value="HUPs"/>
    <property type="match status" value="1"/>
</dbReference>
<dbReference type="PANTHER" id="PTHR47815">
    <property type="entry name" value="UNIVERSAL STRESS PROTEIN A FAMILY PROTEIN C25B2.10"/>
    <property type="match status" value="1"/>
</dbReference>
<protein>
    <recommendedName>
        <fullName evidence="2">UspA domain-containing protein</fullName>
    </recommendedName>
</protein>
<dbReference type="PRINTS" id="PR01438">
    <property type="entry name" value="UNVRSLSTRESS"/>
</dbReference>
<evidence type="ECO:0000313" key="4">
    <source>
        <dbReference type="Proteomes" id="UP001358417"/>
    </source>
</evidence>
<comment type="caution">
    <text evidence="3">The sequence shown here is derived from an EMBL/GenBank/DDBJ whole genome shotgun (WGS) entry which is preliminary data.</text>
</comment>
<dbReference type="CDD" id="cd23659">
    <property type="entry name" value="USP_At3g01520-like"/>
    <property type="match status" value="1"/>
</dbReference>
<evidence type="ECO:0000259" key="2">
    <source>
        <dbReference type="Pfam" id="PF00582"/>
    </source>
</evidence>
<sequence length="474" mass="52188">MAAALTNTSSPSHPPAPSSPEEEAELRFGQVWKNAATAPERPKLANQPEGGRRKSSIQFHTADAEDTIRRESVVSGPRPSLSQKRMSSPPPPSNYQKGISFDTFENRDASTEAFTLNYKHRAYHNNSQSRTFLCGTDAKDYSEYALEWMMDELVDDGDEIVCLRVVEKDAKSSLDTAYERGKYRHEAQKLLDSVIKKNSSEEKAISIIMELAIGKVQEIFQQMIQLYEPAALVVGTRGRNLGGMQGLLPGSVSKYCLQHSPVPVIVVRPTSKRMRKKKKRQQETGRSLYSSMLEKAQSAGGSHLYEQGSASSVSIQATQQEADAVAKAIGPPKRGILKGTYGGHLARVTSAKSDITSDEDSPERNFALPIGYLSTESAPRADLAMKSPTIAALVEDWDDEVPRRAPKSPRHGPNTADRDNDAAISDTEETYLGVSHIVEERRPSVRETTPWLASILRDKPPPKRSASKGRSPSR</sequence>
<reference evidence="3 4" key="1">
    <citation type="submission" date="2023-08" db="EMBL/GenBank/DDBJ databases">
        <title>Black Yeasts Isolated from many extreme environments.</title>
        <authorList>
            <person name="Coleine C."/>
            <person name="Stajich J.E."/>
            <person name="Selbmann L."/>
        </authorList>
    </citation>
    <scope>NUCLEOTIDE SEQUENCE [LARGE SCALE GENOMIC DNA]</scope>
    <source>
        <strain evidence="3 4">CCFEE 5792</strain>
    </source>
</reference>
<dbReference type="EMBL" id="JAVRRD010000008">
    <property type="protein sequence ID" value="KAK5056074.1"/>
    <property type="molecule type" value="Genomic_DNA"/>
</dbReference>
<dbReference type="RefSeq" id="XP_064708044.1">
    <property type="nucleotide sequence ID" value="XM_064856144.1"/>
</dbReference>
<gene>
    <name evidence="3" type="ORF">LTR84_012625</name>
</gene>
<feature type="compositionally biased region" description="Basic residues" evidence="1">
    <location>
        <begin position="465"/>
        <end position="474"/>
    </location>
</feature>
<feature type="region of interest" description="Disordered" evidence="1">
    <location>
        <begin position="397"/>
        <end position="427"/>
    </location>
</feature>
<name>A0AAV9NIA7_9EURO</name>
<dbReference type="InterPro" id="IPR006015">
    <property type="entry name" value="Universal_stress_UspA"/>
</dbReference>
<evidence type="ECO:0000313" key="3">
    <source>
        <dbReference type="EMBL" id="KAK5056074.1"/>
    </source>
</evidence>